<dbReference type="InterPro" id="IPR001119">
    <property type="entry name" value="SLH_dom"/>
</dbReference>
<evidence type="ECO:0000259" key="4">
    <source>
        <dbReference type="PROSITE" id="PS51272"/>
    </source>
</evidence>
<dbReference type="InterPro" id="IPR003343">
    <property type="entry name" value="Big_2"/>
</dbReference>
<proteinExistence type="predicted"/>
<evidence type="ECO:0000256" key="2">
    <source>
        <dbReference type="SAM" id="MobiDB-lite"/>
    </source>
</evidence>
<dbReference type="Pfam" id="PF02368">
    <property type="entry name" value="Big_2"/>
    <property type="match status" value="1"/>
</dbReference>
<dbReference type="RefSeq" id="WP_238074581.1">
    <property type="nucleotide sequence ID" value="NZ_JAKNJB010000026.1"/>
</dbReference>
<gene>
    <name evidence="5" type="ORF">L0P79_13680</name>
</gene>
<dbReference type="Pfam" id="PF00395">
    <property type="entry name" value="SLH"/>
    <property type="match status" value="2"/>
</dbReference>
<keyword evidence="1" id="KW-0677">Repeat</keyword>
<dbReference type="PROSITE" id="PS51272">
    <property type="entry name" value="SLH"/>
    <property type="match status" value="2"/>
</dbReference>
<dbReference type="InterPro" id="IPR018711">
    <property type="entry name" value="NAGPA"/>
</dbReference>
<dbReference type="PANTHER" id="PTHR40446:SF2">
    <property type="entry name" value="N-ACETYLGLUCOSAMINE-1-PHOSPHODIESTER ALPHA-N-ACETYLGLUCOSAMINIDASE"/>
    <property type="match status" value="1"/>
</dbReference>
<evidence type="ECO:0000313" key="5">
    <source>
        <dbReference type="EMBL" id="MCG4528104.1"/>
    </source>
</evidence>
<dbReference type="Gene3D" id="2.60.120.430">
    <property type="entry name" value="Galactose-binding lectin"/>
    <property type="match status" value="1"/>
</dbReference>
<sequence length="1075" mass="112493">MRQFFRRATALTLALLLGLTPMAAASEALGDDLHTGTVSLAPGVELTRQIFWSNSKSDLRTERYFTYSPGSGVYPAVVYGDKVLDKQTLSAMAQSLESQGYRVVGGVNGDFYDMSTGNTLGVLISDGVLRSTSGGFYAVGFREDGSAFIGWPAISVTATFSGYTLQVTDVNKTRTALSNSTPGGYYLYTDDYSKTTQHTSPGIDVILSPVADHLGESVDVDLDVSGHDGKPVERSEDQTEDRAAAEDETAPDVADSEALEAEERTGETTEVSEINATLVQTDQLQVGGRVSCVVEQVLESTGSIAIPEGKMVLTINKANNQWLVDMAAGLKPGDTVDIDVTSTDTRWNDAVTALGGFYRIVTNGQIGPNTGSTATPRTAVGIKADGTVVIYAIDGSQPGYSVGASLTQVAQRMIELGCVDVVGLDGGGSTTLGATLPTKDSMEIVNKPSQSGGLRAVSTGLFLIAKLQPTGEADHVYVSPYDSLLLSGASVPLYATVMDSAYYPMSDSGNVTWSISNGDGTVSSAGVFTAGEAGGAVQVTATAGRVSGQATMTVFRTPSSITLSNETTGAAVTSLALEPNQSVDLKASATYRNLSLMSQDTCYTWSADPAVGTVDENGVFTAGPKTATGNLTATTGGRTVTVPVTVAGHILELEDFEGDLTAFTGTSAASLSSETASDYVRFGRQSGKLDYDASAGGTAVLSSALPIAEGERYLNLWVYGDGSGNALTATITSQTGETSDVVLTGLDFTGWKRLSTALPENARTLSALNVVYGGSGVSSGTLWLDQITTANEDFVDETAPTVTLKVSGTAVTATVSDNVDQSFAAASLTLTLDGRVLDFQWDASKSALTARLPAADGKLHRLTVTAADQSGNIGRASHDIQPASSTDPEAPGDTGPFVDMTTHWARAYTTYLYDMGVTNGVETTEGLQFQPEKNITRGEFALMVTRWMGLNPDDYAGVELPFADLASIPSWMLGGMKATYSLGILKGSLEGGQLVSRATETISRAEAMTILGRIQPKGYPLAALTFNDAASVAGWAQSHVQSLVGQGVISGYDNQLRPNDPVKRSEVAKMLYAIL</sequence>
<feature type="region of interest" description="Disordered" evidence="2">
    <location>
        <begin position="872"/>
        <end position="892"/>
    </location>
</feature>
<keyword evidence="6" id="KW-1185">Reference proteome</keyword>
<feature type="compositionally biased region" description="Basic and acidic residues" evidence="2">
    <location>
        <begin position="224"/>
        <end position="245"/>
    </location>
</feature>
<keyword evidence="5" id="KW-0326">Glycosidase</keyword>
<comment type="caution">
    <text evidence="5">The sequence shown here is derived from an EMBL/GenBank/DDBJ whole genome shotgun (WGS) entry which is preliminary data.</text>
</comment>
<feature type="domain" description="SLH" evidence="4">
    <location>
        <begin position="892"/>
        <end position="958"/>
    </location>
</feature>
<feature type="domain" description="SLH" evidence="4">
    <location>
        <begin position="1023"/>
        <end position="1075"/>
    </location>
</feature>
<dbReference type="PANTHER" id="PTHR40446">
    <property type="entry name" value="N-ACETYLGLUCOSAMINE-1-PHOSPHODIESTER ALPHA-N-ACETYLGLUCOSAMINIDASE"/>
    <property type="match status" value="1"/>
</dbReference>
<feature type="region of interest" description="Disordered" evidence="2">
    <location>
        <begin position="220"/>
        <end position="271"/>
    </location>
</feature>
<reference evidence="5 6" key="1">
    <citation type="submission" date="2022-01" db="EMBL/GenBank/DDBJ databases">
        <title>Collection of gut derived symbiotic bacterial strains cultured from healthy donors.</title>
        <authorList>
            <person name="Lin H."/>
            <person name="Kohout C."/>
            <person name="Waligurski E."/>
            <person name="Pamer E.G."/>
        </authorList>
    </citation>
    <scope>NUCLEOTIDE SEQUENCE [LARGE SCALE GENOMIC DNA]</scope>
    <source>
        <strain evidence="5 6">DFI.3.7</strain>
    </source>
</reference>
<accession>A0ABS9MCQ0</accession>
<evidence type="ECO:0000256" key="1">
    <source>
        <dbReference type="ARBA" id="ARBA00022737"/>
    </source>
</evidence>
<keyword evidence="5" id="KW-0378">Hydrolase</keyword>
<evidence type="ECO:0000313" key="6">
    <source>
        <dbReference type="Proteomes" id="UP001200313"/>
    </source>
</evidence>
<dbReference type="EMBL" id="JAKNJB010000026">
    <property type="protein sequence ID" value="MCG4528104.1"/>
    <property type="molecule type" value="Genomic_DNA"/>
</dbReference>
<feature type="chain" id="PRO_5045758801" evidence="3">
    <location>
        <begin position="26"/>
        <end position="1075"/>
    </location>
</feature>
<name>A0ABS9MCQ0_9FIRM</name>
<dbReference type="GO" id="GO:0016798">
    <property type="term" value="F:hydrolase activity, acting on glycosyl bonds"/>
    <property type="evidence" value="ECO:0007669"/>
    <property type="project" value="UniProtKB-KW"/>
</dbReference>
<organism evidence="5 6">
    <name type="scientific">Intestinimonas massiliensis</name>
    <name type="common">ex Afouda et al. 2020</name>
    <dbReference type="NCBI Taxonomy" id="1673721"/>
    <lineage>
        <taxon>Bacteria</taxon>
        <taxon>Bacillati</taxon>
        <taxon>Bacillota</taxon>
        <taxon>Clostridia</taxon>
        <taxon>Eubacteriales</taxon>
        <taxon>Intestinimonas</taxon>
    </lineage>
</organism>
<keyword evidence="3" id="KW-0732">Signal</keyword>
<feature type="compositionally biased region" description="Acidic residues" evidence="2">
    <location>
        <begin position="246"/>
        <end position="260"/>
    </location>
</feature>
<evidence type="ECO:0000256" key="3">
    <source>
        <dbReference type="SAM" id="SignalP"/>
    </source>
</evidence>
<feature type="signal peptide" evidence="3">
    <location>
        <begin position="1"/>
        <end position="25"/>
    </location>
</feature>
<protein>
    <submittedName>
        <fullName evidence="5">Phosphodiester glycosidase family protein</fullName>
    </submittedName>
</protein>
<dbReference type="Pfam" id="PF09992">
    <property type="entry name" value="NAGPA"/>
    <property type="match status" value="1"/>
</dbReference>
<dbReference type="Proteomes" id="UP001200313">
    <property type="component" value="Unassembled WGS sequence"/>
</dbReference>
<dbReference type="Gene3D" id="2.60.40.1080">
    <property type="match status" value="2"/>
</dbReference>